<comment type="caution">
    <text evidence="1">The sequence shown here is derived from an EMBL/GenBank/DDBJ whole genome shotgun (WGS) entry which is preliminary data.</text>
</comment>
<sequence>MIRTQVYLPEIFYQEVKIEAKKENKATAQVIRELLEEGLNIKRQKNNIGKALLTLTSIKAKGPKDLSTKIDKYLYE</sequence>
<dbReference type="Proteomes" id="UP000177396">
    <property type="component" value="Unassembled WGS sequence"/>
</dbReference>
<accession>A0A1F5YJ23</accession>
<evidence type="ECO:0000313" key="1">
    <source>
        <dbReference type="EMBL" id="OGG00155.1"/>
    </source>
</evidence>
<name>A0A1F5YJ23_9BACT</name>
<evidence type="ECO:0000313" key="2">
    <source>
        <dbReference type="Proteomes" id="UP000177396"/>
    </source>
</evidence>
<proteinExistence type="predicted"/>
<gene>
    <name evidence="1" type="ORF">A2153_03030</name>
</gene>
<dbReference type="AlphaFoldDB" id="A0A1F5YJ23"/>
<reference evidence="1 2" key="1">
    <citation type="journal article" date="2016" name="Nat. Commun.">
        <title>Thousands of microbial genomes shed light on interconnected biogeochemical processes in an aquifer system.</title>
        <authorList>
            <person name="Anantharaman K."/>
            <person name="Brown C.T."/>
            <person name="Hug L.A."/>
            <person name="Sharon I."/>
            <person name="Castelle C.J."/>
            <person name="Probst A.J."/>
            <person name="Thomas B.C."/>
            <person name="Singh A."/>
            <person name="Wilkins M.J."/>
            <person name="Karaoz U."/>
            <person name="Brodie E.L."/>
            <person name="Williams K.H."/>
            <person name="Hubbard S.S."/>
            <person name="Banfield J.F."/>
        </authorList>
    </citation>
    <scope>NUCLEOTIDE SEQUENCE [LARGE SCALE GENOMIC DNA]</scope>
</reference>
<evidence type="ECO:0008006" key="3">
    <source>
        <dbReference type="Google" id="ProtNLM"/>
    </source>
</evidence>
<dbReference type="EMBL" id="MFJB01000032">
    <property type="protein sequence ID" value="OGG00155.1"/>
    <property type="molecule type" value="Genomic_DNA"/>
</dbReference>
<protein>
    <recommendedName>
        <fullName evidence="3">CopG-like ribbon-helix-helix domain-containing protein</fullName>
    </recommendedName>
</protein>
<organism evidence="1 2">
    <name type="scientific">Candidatus Gottesmanbacteria bacterium RBG_16_38_7b</name>
    <dbReference type="NCBI Taxonomy" id="1798372"/>
    <lineage>
        <taxon>Bacteria</taxon>
        <taxon>Candidatus Gottesmaniibacteriota</taxon>
    </lineage>
</organism>